<keyword evidence="1" id="KW-1133">Transmembrane helix</keyword>
<keyword evidence="1" id="KW-0472">Membrane</keyword>
<accession>A0A2M4DH52</accession>
<feature type="transmembrane region" description="Helical" evidence="1">
    <location>
        <begin position="20"/>
        <end position="37"/>
    </location>
</feature>
<dbReference type="AlphaFoldDB" id="A0A2M4DH52"/>
<organism evidence="2">
    <name type="scientific">Anopheles darlingi</name>
    <name type="common">Mosquito</name>
    <dbReference type="NCBI Taxonomy" id="43151"/>
    <lineage>
        <taxon>Eukaryota</taxon>
        <taxon>Metazoa</taxon>
        <taxon>Ecdysozoa</taxon>
        <taxon>Arthropoda</taxon>
        <taxon>Hexapoda</taxon>
        <taxon>Insecta</taxon>
        <taxon>Pterygota</taxon>
        <taxon>Neoptera</taxon>
        <taxon>Endopterygota</taxon>
        <taxon>Diptera</taxon>
        <taxon>Nematocera</taxon>
        <taxon>Culicoidea</taxon>
        <taxon>Culicidae</taxon>
        <taxon>Anophelinae</taxon>
        <taxon>Anopheles</taxon>
    </lineage>
</organism>
<feature type="transmembrane region" description="Helical" evidence="1">
    <location>
        <begin position="81"/>
        <end position="102"/>
    </location>
</feature>
<sequence>MSNWNLLFNFSTFAMPLKLLQKHVLLLFLLYPARSLLIPVAPSGGHIGPGKTEHRKQLLFNLNFIKMLICFAYLYCCGVHRVRWCLCVCVCAHEVLAGWFYYSYLRRAVRRG</sequence>
<protein>
    <submittedName>
        <fullName evidence="2">Uncharacterized protein</fullName>
    </submittedName>
</protein>
<feature type="transmembrane region" description="Helical" evidence="1">
    <location>
        <begin position="58"/>
        <end position="75"/>
    </location>
</feature>
<keyword evidence="1" id="KW-0812">Transmembrane</keyword>
<proteinExistence type="predicted"/>
<dbReference type="EMBL" id="GGFL01012708">
    <property type="protein sequence ID" value="MBW76886.1"/>
    <property type="molecule type" value="Transcribed_RNA"/>
</dbReference>
<evidence type="ECO:0000256" key="1">
    <source>
        <dbReference type="SAM" id="Phobius"/>
    </source>
</evidence>
<name>A0A2M4DH52_ANODA</name>
<reference evidence="2" key="1">
    <citation type="submission" date="2018-01" db="EMBL/GenBank/DDBJ databases">
        <title>An insight into the sialome of Amazonian anophelines.</title>
        <authorList>
            <person name="Ribeiro J.M."/>
            <person name="Scarpassa V."/>
            <person name="Calvo E."/>
        </authorList>
    </citation>
    <scope>NUCLEOTIDE SEQUENCE</scope>
</reference>
<evidence type="ECO:0000313" key="2">
    <source>
        <dbReference type="EMBL" id="MBW76886.1"/>
    </source>
</evidence>